<dbReference type="EMBL" id="CQPA01000006">
    <property type="protein sequence ID" value="CNT84061.1"/>
    <property type="molecule type" value="Genomic_DNA"/>
</dbReference>
<organism evidence="1 2">
    <name type="scientific">Salmonella enterica subsp. enterica serovar Bovismorbificans</name>
    <dbReference type="NCBI Taxonomy" id="58097"/>
    <lineage>
        <taxon>Bacteria</taxon>
        <taxon>Pseudomonadati</taxon>
        <taxon>Pseudomonadota</taxon>
        <taxon>Gammaproteobacteria</taxon>
        <taxon>Enterobacterales</taxon>
        <taxon>Enterobacteriaceae</taxon>
        <taxon>Salmonella</taxon>
    </lineage>
</organism>
<sequence>MITASSTMLPCCIPCSHWVRLLVSAPIGSPSPHIMMPAVIKVPTMGITKIGITERSTLCTGIFFK</sequence>
<proteinExistence type="predicted"/>
<evidence type="ECO:0000313" key="2">
    <source>
        <dbReference type="Proteomes" id="UP000041314"/>
    </source>
</evidence>
<accession>A0A655BXI7</accession>
<dbReference type="Proteomes" id="UP000041314">
    <property type="component" value="Unassembled WGS sequence"/>
</dbReference>
<dbReference type="AlphaFoldDB" id="A0A655BXI7"/>
<name>A0A655BXI7_SALET</name>
<protein>
    <submittedName>
        <fullName evidence="1">Uncharacterized protein</fullName>
    </submittedName>
</protein>
<evidence type="ECO:0000313" key="1">
    <source>
        <dbReference type="EMBL" id="CNT84061.1"/>
    </source>
</evidence>
<reference evidence="1 2" key="1">
    <citation type="submission" date="2015-03" db="EMBL/GenBank/DDBJ databases">
        <authorList>
            <consortium name="Pathogen Informatics"/>
        </authorList>
    </citation>
    <scope>NUCLEOTIDE SEQUENCE [LARGE SCALE GENOMIC DNA]</scope>
    <source>
        <strain evidence="1 2">A1104</strain>
    </source>
</reference>
<gene>
    <name evidence="1" type="ORF">ERS008198_01185</name>
</gene>